<sequence>MNINEFVKDKQKNAPYKIVGRSINGKCVAYYYNINRANDAFLRFICNGYKTELIAQ</sequence>
<evidence type="ECO:0000313" key="1">
    <source>
        <dbReference type="EMBL" id="KKM91494.1"/>
    </source>
</evidence>
<organism evidence="1">
    <name type="scientific">marine sediment metagenome</name>
    <dbReference type="NCBI Taxonomy" id="412755"/>
    <lineage>
        <taxon>unclassified sequences</taxon>
        <taxon>metagenomes</taxon>
        <taxon>ecological metagenomes</taxon>
    </lineage>
</organism>
<dbReference type="EMBL" id="LAZR01006524">
    <property type="protein sequence ID" value="KKM91494.1"/>
    <property type="molecule type" value="Genomic_DNA"/>
</dbReference>
<accession>A0A0F9L9D0</accession>
<protein>
    <submittedName>
        <fullName evidence="1">Uncharacterized protein</fullName>
    </submittedName>
</protein>
<dbReference type="AlphaFoldDB" id="A0A0F9L9D0"/>
<gene>
    <name evidence="1" type="ORF">LCGC14_1227880</name>
</gene>
<name>A0A0F9L9D0_9ZZZZ</name>
<reference evidence="1" key="1">
    <citation type="journal article" date="2015" name="Nature">
        <title>Complex archaea that bridge the gap between prokaryotes and eukaryotes.</title>
        <authorList>
            <person name="Spang A."/>
            <person name="Saw J.H."/>
            <person name="Jorgensen S.L."/>
            <person name="Zaremba-Niedzwiedzka K."/>
            <person name="Martijn J."/>
            <person name="Lind A.E."/>
            <person name="van Eijk R."/>
            <person name="Schleper C."/>
            <person name="Guy L."/>
            <person name="Ettema T.J."/>
        </authorList>
    </citation>
    <scope>NUCLEOTIDE SEQUENCE</scope>
</reference>
<proteinExistence type="predicted"/>
<comment type="caution">
    <text evidence="1">The sequence shown here is derived from an EMBL/GenBank/DDBJ whole genome shotgun (WGS) entry which is preliminary data.</text>
</comment>